<evidence type="ECO:0000256" key="9">
    <source>
        <dbReference type="SAM" id="MobiDB-lite"/>
    </source>
</evidence>
<name>D7FVL3_ECTSI</name>
<dbReference type="Gene3D" id="2.40.30.180">
    <property type="entry name" value="Ubiquitin-activating enzyme E1, FCCH domain"/>
    <property type="match status" value="1"/>
</dbReference>
<dbReference type="InterPro" id="IPR042449">
    <property type="entry name" value="Ub-E1_IAD_1"/>
</dbReference>
<feature type="region of interest" description="Disordered" evidence="9">
    <location>
        <begin position="1"/>
        <end position="23"/>
    </location>
</feature>
<keyword evidence="12" id="KW-1185">Reference proteome</keyword>
<dbReference type="GO" id="GO:0019948">
    <property type="term" value="F:SUMO activating enzyme activity"/>
    <property type="evidence" value="ECO:0007669"/>
    <property type="project" value="TreeGrafter"/>
</dbReference>
<dbReference type="GO" id="GO:0031510">
    <property type="term" value="C:SUMO activating enzyme complex"/>
    <property type="evidence" value="ECO:0007669"/>
    <property type="project" value="TreeGrafter"/>
</dbReference>
<keyword evidence="7" id="KW-0539">Nucleus</keyword>
<evidence type="ECO:0000256" key="1">
    <source>
        <dbReference type="ARBA" id="ARBA00004123"/>
    </source>
</evidence>
<dbReference type="Pfam" id="PF00899">
    <property type="entry name" value="ThiF"/>
    <property type="match status" value="1"/>
</dbReference>
<evidence type="ECO:0000256" key="3">
    <source>
        <dbReference type="ARBA" id="ARBA00004906"/>
    </source>
</evidence>
<organism evidence="11 12">
    <name type="scientific">Ectocarpus siliculosus</name>
    <name type="common">Brown alga</name>
    <name type="synonym">Conferva siliculosa</name>
    <dbReference type="NCBI Taxonomy" id="2880"/>
    <lineage>
        <taxon>Eukaryota</taxon>
        <taxon>Sar</taxon>
        <taxon>Stramenopiles</taxon>
        <taxon>Ochrophyta</taxon>
        <taxon>PX clade</taxon>
        <taxon>Phaeophyceae</taxon>
        <taxon>Ectocarpales</taxon>
        <taxon>Ectocarpaceae</taxon>
        <taxon>Ectocarpus</taxon>
    </lineage>
</organism>
<keyword evidence="6" id="KW-0833">Ubl conjugation pathway</keyword>
<protein>
    <recommendedName>
        <fullName evidence="8">Ubiquitin-like 1-activating enzyme E1A</fullName>
    </recommendedName>
</protein>
<keyword evidence="5" id="KW-0436">Ligase</keyword>
<evidence type="ECO:0000256" key="2">
    <source>
        <dbReference type="ARBA" id="ARBA00004718"/>
    </source>
</evidence>
<dbReference type="STRING" id="2880.D7FVL3"/>
<evidence type="ECO:0000256" key="4">
    <source>
        <dbReference type="ARBA" id="ARBA00005673"/>
    </source>
</evidence>
<evidence type="ECO:0000259" key="10">
    <source>
        <dbReference type="Pfam" id="PF00899"/>
    </source>
</evidence>
<dbReference type="PANTHER" id="PTHR10953">
    <property type="entry name" value="UBIQUITIN-ACTIVATING ENZYME E1"/>
    <property type="match status" value="1"/>
</dbReference>
<sequence>MKGELVRESSSSSGNEAAGDGAGGIDEDLYSRQLYVMGKTAMAKMGKADVLISGMSGLGAEVAKNVVLAGVRSVTLHDDRPATLEDLSSQFCLGPEAAERGEGRARASVDHLRELNPYVDVRLVEGPLTEEAIEAGGYAAVLLVDETVGFQLRANEACRRAGTAFVSASSRGAFASLFCDFGDSFVVQDTDGEEALACLVGAIVREEEGEAGVGGGRWVVEAVDGERHDFQTGDTIRFEDLRDAEGALLDTPTQEFTVKNINPRKFSMEAGGWAAGETQRRACGGRAVQVKKPSKVSFLPLRKALRPGRVAELTLPTDFGKLVLQPVHADPPVFVLRLHGGVAVTLALAEGVCRKGGPLRRPAGSPRRRPPAETVLQIGLRCRCRCHRVRASQKPGAYGSGLR</sequence>
<dbReference type="EMBL" id="FN649760">
    <property type="protein sequence ID" value="CBJ31934.1"/>
    <property type="molecule type" value="Genomic_DNA"/>
</dbReference>
<proteinExistence type="inferred from homology"/>
<dbReference type="InParanoid" id="D7FVL3"/>
<dbReference type="eggNOG" id="KOG2012">
    <property type="taxonomic scope" value="Eukaryota"/>
</dbReference>
<dbReference type="PRINTS" id="PR01849">
    <property type="entry name" value="UBIQUITINACT"/>
</dbReference>
<evidence type="ECO:0000313" key="11">
    <source>
        <dbReference type="EMBL" id="CBJ31934.1"/>
    </source>
</evidence>
<evidence type="ECO:0000256" key="7">
    <source>
        <dbReference type="ARBA" id="ARBA00023242"/>
    </source>
</evidence>
<evidence type="ECO:0000313" key="12">
    <source>
        <dbReference type="Proteomes" id="UP000002630"/>
    </source>
</evidence>
<gene>
    <name evidence="11" type="ORF">Esi_0294_0037</name>
</gene>
<dbReference type="AlphaFoldDB" id="D7FVL3"/>
<comment type="pathway">
    <text evidence="2">Protein modification; protein sumoylation.</text>
</comment>
<evidence type="ECO:0000256" key="6">
    <source>
        <dbReference type="ARBA" id="ARBA00022786"/>
    </source>
</evidence>
<evidence type="ECO:0000256" key="8">
    <source>
        <dbReference type="ARBA" id="ARBA00044354"/>
    </source>
</evidence>
<dbReference type="PANTHER" id="PTHR10953:SF162">
    <property type="entry name" value="SUMO-ACTIVATING ENZYME SUBUNIT 1"/>
    <property type="match status" value="1"/>
</dbReference>
<dbReference type="SUPFAM" id="SSF69572">
    <property type="entry name" value="Activating enzymes of the ubiquitin-like proteins"/>
    <property type="match status" value="1"/>
</dbReference>
<dbReference type="Gene3D" id="3.40.50.12550">
    <property type="entry name" value="Ubiquitin-activating enzyme E1, inactive adenylation domain, subdomain 2"/>
    <property type="match status" value="1"/>
</dbReference>
<comment type="subcellular location">
    <subcellularLocation>
        <location evidence="1">Nucleus</location>
    </subcellularLocation>
</comment>
<dbReference type="InterPro" id="IPR000594">
    <property type="entry name" value="ThiF_NAD_FAD-bd"/>
</dbReference>
<dbReference type="OrthoDB" id="10252231at2759"/>
<comment type="pathway">
    <text evidence="3">Protein modification; protein ubiquitination.</text>
</comment>
<dbReference type="FunFam" id="3.50.50.80:FF:000001">
    <property type="entry name" value="ubiquitin-like modifier-activating enzyme 1"/>
    <property type="match status" value="1"/>
</dbReference>
<dbReference type="InterPro" id="IPR035985">
    <property type="entry name" value="Ubiquitin-activating_enz"/>
</dbReference>
<accession>D7FVL3</accession>
<dbReference type="InterPro" id="IPR042302">
    <property type="entry name" value="E1_FCCH_sf"/>
</dbReference>
<dbReference type="GO" id="GO:0005737">
    <property type="term" value="C:cytoplasm"/>
    <property type="evidence" value="ECO:0007669"/>
    <property type="project" value="TreeGrafter"/>
</dbReference>
<dbReference type="InterPro" id="IPR045886">
    <property type="entry name" value="ThiF/MoeB/HesA"/>
</dbReference>
<comment type="similarity">
    <text evidence="4">Belongs to the ubiquitin-activating E1 family.</text>
</comment>
<reference evidence="11 12" key="1">
    <citation type="journal article" date="2010" name="Nature">
        <title>The Ectocarpus genome and the independent evolution of multicellularity in brown algae.</title>
        <authorList>
            <person name="Cock J.M."/>
            <person name="Sterck L."/>
            <person name="Rouze P."/>
            <person name="Scornet D."/>
            <person name="Allen A.E."/>
            <person name="Amoutzias G."/>
            <person name="Anthouard V."/>
            <person name="Artiguenave F."/>
            <person name="Aury J.M."/>
            <person name="Badger J.H."/>
            <person name="Beszteri B."/>
            <person name="Billiau K."/>
            <person name="Bonnet E."/>
            <person name="Bothwell J.H."/>
            <person name="Bowler C."/>
            <person name="Boyen C."/>
            <person name="Brownlee C."/>
            <person name="Carrano C.J."/>
            <person name="Charrier B."/>
            <person name="Cho G.Y."/>
            <person name="Coelho S.M."/>
            <person name="Collen J."/>
            <person name="Corre E."/>
            <person name="Da Silva C."/>
            <person name="Delage L."/>
            <person name="Delaroque N."/>
            <person name="Dittami S.M."/>
            <person name="Doulbeau S."/>
            <person name="Elias M."/>
            <person name="Farnham G."/>
            <person name="Gachon C.M."/>
            <person name="Gschloessl B."/>
            <person name="Heesch S."/>
            <person name="Jabbari K."/>
            <person name="Jubin C."/>
            <person name="Kawai H."/>
            <person name="Kimura K."/>
            <person name="Kloareg B."/>
            <person name="Kupper F.C."/>
            <person name="Lang D."/>
            <person name="Le Bail A."/>
            <person name="Leblanc C."/>
            <person name="Lerouge P."/>
            <person name="Lohr M."/>
            <person name="Lopez P.J."/>
            <person name="Martens C."/>
            <person name="Maumus F."/>
            <person name="Michel G."/>
            <person name="Miranda-Saavedra D."/>
            <person name="Morales J."/>
            <person name="Moreau H."/>
            <person name="Motomura T."/>
            <person name="Nagasato C."/>
            <person name="Napoli C.A."/>
            <person name="Nelson D.R."/>
            <person name="Nyvall-Collen P."/>
            <person name="Peters A.F."/>
            <person name="Pommier C."/>
            <person name="Potin P."/>
            <person name="Poulain J."/>
            <person name="Quesneville H."/>
            <person name="Read B."/>
            <person name="Rensing S.A."/>
            <person name="Ritter A."/>
            <person name="Rousvoal S."/>
            <person name="Samanta M."/>
            <person name="Samson G."/>
            <person name="Schroeder D.C."/>
            <person name="Segurens B."/>
            <person name="Strittmatter M."/>
            <person name="Tonon T."/>
            <person name="Tregear J.W."/>
            <person name="Valentin K."/>
            <person name="von Dassow P."/>
            <person name="Yamagishi T."/>
            <person name="Van de Peer Y."/>
            <person name="Wincker P."/>
        </authorList>
    </citation>
    <scope>NUCLEOTIDE SEQUENCE [LARGE SCALE GENOMIC DNA]</scope>
    <source>
        <strain evidence="12">Ec32 / CCAP1310/4</strain>
    </source>
</reference>
<dbReference type="InterPro" id="IPR000011">
    <property type="entry name" value="UBQ/SUMO-activ_enz_E1-like"/>
</dbReference>
<dbReference type="GO" id="GO:0016925">
    <property type="term" value="P:protein sumoylation"/>
    <property type="evidence" value="ECO:0007669"/>
    <property type="project" value="TreeGrafter"/>
</dbReference>
<dbReference type="Proteomes" id="UP000002630">
    <property type="component" value="Unassembled WGS sequence"/>
</dbReference>
<feature type="compositionally biased region" description="Low complexity" evidence="9">
    <location>
        <begin position="8"/>
        <end position="19"/>
    </location>
</feature>
<dbReference type="Gene3D" id="3.50.50.80">
    <property type="entry name" value="Ubiquitin-activating enzyme E1, inactive adenylation domain, subdomain 1"/>
    <property type="match status" value="1"/>
</dbReference>
<feature type="domain" description="THIF-type NAD/FAD binding fold" evidence="10">
    <location>
        <begin position="30"/>
        <end position="172"/>
    </location>
</feature>
<evidence type="ECO:0000256" key="5">
    <source>
        <dbReference type="ARBA" id="ARBA00022598"/>
    </source>
</evidence>